<accession>A0ABT0Z3Q0</accession>
<dbReference type="SUPFAM" id="SSF51445">
    <property type="entry name" value="(Trans)glycosidases"/>
    <property type="match status" value="1"/>
</dbReference>
<protein>
    <recommendedName>
        <fullName evidence="3">beta-N-acetylhexosaminidase</fullName>
        <ecNumber evidence="3">3.2.1.52</ecNumber>
    </recommendedName>
</protein>
<feature type="domain" description="Glycoside hydrolase family 20 catalytic" evidence="6">
    <location>
        <begin position="167"/>
        <end position="511"/>
    </location>
</feature>
<evidence type="ECO:0000256" key="3">
    <source>
        <dbReference type="ARBA" id="ARBA00012663"/>
    </source>
</evidence>
<evidence type="ECO:0000256" key="2">
    <source>
        <dbReference type="ARBA" id="ARBA00006285"/>
    </source>
</evidence>
<sequence length="558" mass="64475">MKKILGILCLVVIYTSCNQKRSYEEYKNITNSEVDYPIIPLPKKSDIKEGRFLLDETTQIVYEDAELEKEAAYLSELLKTASNEEVFLTNNLEEDKHSIILNLDNNLPEEGYSLKINYDQINITGKTPKGVFYGIQSLRMLLPPSAEKQGIDEITIPAVYIEDQPRYSYRGMHLDVGRHMFPVDFIKKYIDLLAMHKMNRFHWHLTEDQGWRIEIKKYPKLTEVGSVRKETMIEKNFDPYKGDGKEYGGFYTQEEVKEIVAYAQDKHIVIIPEIEMPGHARAALASYPELGNDTGPYEVATKWGVFDQIYAPKEETFTFLEDVLTEVMALFPSKYIHIGGDEAPKKEWKESKQAQTVIKREGLKDEHELQSYFIQRIEKFLNSHGRQIIGWDEILEGGLAPNATVMSWRGMQGGIEAAKQGHDVIMTPGTHMYFDHYQADPKSEPLAIGGFTPVKKVYSFEPTPDTLAADKKKHILGAQGNVWTEYMKTSDYVEYMVLPRMSALSEVVWSPMEKRNWEDFKERLFKLEERYKALGYNYAEHVFNDPKENNNSQEESDQ</sequence>
<dbReference type="RefSeq" id="WP_252114397.1">
    <property type="nucleotide sequence ID" value="NZ_JAMSCK010000004.1"/>
</dbReference>
<comment type="caution">
    <text evidence="8">The sequence shown here is derived from an EMBL/GenBank/DDBJ whole genome shotgun (WGS) entry which is preliminary data.</text>
</comment>
<dbReference type="Proteomes" id="UP001155077">
    <property type="component" value="Unassembled WGS sequence"/>
</dbReference>
<dbReference type="Pfam" id="PF02838">
    <property type="entry name" value="Glyco_hydro_20b"/>
    <property type="match status" value="1"/>
</dbReference>
<dbReference type="InterPro" id="IPR015883">
    <property type="entry name" value="Glyco_hydro_20_cat"/>
</dbReference>
<dbReference type="Gene3D" id="3.30.379.10">
    <property type="entry name" value="Chitobiase/beta-hexosaminidase domain 2-like"/>
    <property type="match status" value="1"/>
</dbReference>
<dbReference type="PANTHER" id="PTHR22600">
    <property type="entry name" value="BETA-HEXOSAMINIDASE"/>
    <property type="match status" value="1"/>
</dbReference>
<evidence type="ECO:0000256" key="5">
    <source>
        <dbReference type="ARBA" id="ARBA00023295"/>
    </source>
</evidence>
<proteinExistence type="inferred from homology"/>
<comment type="similarity">
    <text evidence="2">Belongs to the glycosyl hydrolase 20 family.</text>
</comment>
<dbReference type="Pfam" id="PF00728">
    <property type="entry name" value="Glyco_hydro_20"/>
    <property type="match status" value="1"/>
</dbReference>
<evidence type="ECO:0000256" key="4">
    <source>
        <dbReference type="ARBA" id="ARBA00022801"/>
    </source>
</evidence>
<dbReference type="PIRSF" id="PIRSF001093">
    <property type="entry name" value="B-hxosamndse_ab_euk"/>
    <property type="match status" value="1"/>
</dbReference>
<dbReference type="PRINTS" id="PR00738">
    <property type="entry name" value="GLHYDRLASE20"/>
</dbReference>
<keyword evidence="4" id="KW-0378">Hydrolase</keyword>
<dbReference type="InterPro" id="IPR015882">
    <property type="entry name" value="HEX_bac_N"/>
</dbReference>
<dbReference type="Gene3D" id="3.20.20.80">
    <property type="entry name" value="Glycosidases"/>
    <property type="match status" value="1"/>
</dbReference>
<keyword evidence="5" id="KW-0326">Glycosidase</keyword>
<reference evidence="8" key="1">
    <citation type="submission" date="2022-06" db="EMBL/GenBank/DDBJ databases">
        <title>Gramella sediminis sp. nov., isolated from deep-sea sediment of the Indian Ocean.</title>
        <authorList>
            <person name="Yang L."/>
        </authorList>
    </citation>
    <scope>NUCLEOTIDE SEQUENCE</scope>
    <source>
        <strain evidence="8">HMD3159</strain>
    </source>
</reference>
<comment type="catalytic activity">
    <reaction evidence="1">
        <text>Hydrolysis of terminal non-reducing N-acetyl-D-hexosamine residues in N-acetyl-beta-D-hexosaminides.</text>
        <dbReference type="EC" id="3.2.1.52"/>
    </reaction>
</comment>
<feature type="domain" description="Beta-hexosaminidase bacterial type N-terminal" evidence="7">
    <location>
        <begin position="36"/>
        <end position="164"/>
    </location>
</feature>
<evidence type="ECO:0000256" key="1">
    <source>
        <dbReference type="ARBA" id="ARBA00001231"/>
    </source>
</evidence>
<dbReference type="EC" id="3.2.1.52" evidence="3"/>
<dbReference type="EMBL" id="JAMSCK010000004">
    <property type="protein sequence ID" value="MCM8570368.1"/>
    <property type="molecule type" value="Genomic_DNA"/>
</dbReference>
<evidence type="ECO:0000259" key="6">
    <source>
        <dbReference type="Pfam" id="PF00728"/>
    </source>
</evidence>
<dbReference type="SUPFAM" id="SSF55545">
    <property type="entry name" value="beta-N-acetylhexosaminidase-like domain"/>
    <property type="match status" value="1"/>
</dbReference>
<evidence type="ECO:0000259" key="7">
    <source>
        <dbReference type="Pfam" id="PF02838"/>
    </source>
</evidence>
<dbReference type="PANTHER" id="PTHR22600:SF57">
    <property type="entry name" value="BETA-N-ACETYLHEXOSAMINIDASE"/>
    <property type="match status" value="1"/>
</dbReference>
<dbReference type="InterPro" id="IPR025705">
    <property type="entry name" value="Beta_hexosaminidase_sua/sub"/>
</dbReference>
<dbReference type="CDD" id="cd06563">
    <property type="entry name" value="GH20_chitobiase-like"/>
    <property type="match status" value="1"/>
</dbReference>
<gene>
    <name evidence="8" type="ORF">NE848_13325</name>
</gene>
<name>A0ABT0Z3Q0_9FLAO</name>
<organism evidence="8 9">
    <name type="scientific">Gramella jeungdoensis</name>
    <dbReference type="NCBI Taxonomy" id="708091"/>
    <lineage>
        <taxon>Bacteria</taxon>
        <taxon>Pseudomonadati</taxon>
        <taxon>Bacteroidota</taxon>
        <taxon>Flavobacteriia</taxon>
        <taxon>Flavobacteriales</taxon>
        <taxon>Flavobacteriaceae</taxon>
        <taxon>Christiangramia</taxon>
    </lineage>
</organism>
<evidence type="ECO:0000313" key="8">
    <source>
        <dbReference type="EMBL" id="MCM8570368.1"/>
    </source>
</evidence>
<evidence type="ECO:0000313" key="9">
    <source>
        <dbReference type="Proteomes" id="UP001155077"/>
    </source>
</evidence>
<dbReference type="InterPro" id="IPR017853">
    <property type="entry name" value="GH"/>
</dbReference>
<keyword evidence="9" id="KW-1185">Reference proteome</keyword>
<dbReference type="InterPro" id="IPR029018">
    <property type="entry name" value="Hex-like_dom2"/>
</dbReference>